<evidence type="ECO:0000256" key="4">
    <source>
        <dbReference type="ARBA" id="ARBA00022840"/>
    </source>
</evidence>
<dbReference type="SMART" id="SM00382">
    <property type="entry name" value="AAA"/>
    <property type="match status" value="1"/>
</dbReference>
<dbReference type="EMBL" id="QWEZ01000001">
    <property type="protein sequence ID" value="RRJ84903.1"/>
    <property type="molecule type" value="Genomic_DNA"/>
</dbReference>
<proteinExistence type="inferred from homology"/>
<dbReference type="InterPro" id="IPR019489">
    <property type="entry name" value="Clp_ATPase_C"/>
</dbReference>
<reference evidence="9 10" key="2">
    <citation type="submission" date="2018-12" db="EMBL/GenBank/DDBJ databases">
        <title>Simiduia agarivorans gen. nov., sp. nov., a marine, agarolytic bacterium isolated from shallow coastal water from Keelung, Taiwan.</title>
        <authorList>
            <person name="Shieh W.Y."/>
        </authorList>
    </citation>
    <scope>NUCLEOTIDE SEQUENCE [LARGE SCALE GENOMIC DNA]</scope>
    <source>
        <strain evidence="9 10">GTF-13</strain>
    </source>
</reference>
<evidence type="ECO:0000256" key="2">
    <source>
        <dbReference type="ARBA" id="ARBA00022741"/>
    </source>
</evidence>
<feature type="binding site" evidence="6 7">
    <location>
        <position position="18"/>
    </location>
    <ligand>
        <name>Zn(2+)</name>
        <dbReference type="ChEBI" id="CHEBI:29105"/>
    </ligand>
</feature>
<dbReference type="Gene3D" id="1.10.8.60">
    <property type="match status" value="1"/>
</dbReference>
<dbReference type="GO" id="GO:0051082">
    <property type="term" value="F:unfolded protein binding"/>
    <property type="evidence" value="ECO:0007669"/>
    <property type="project" value="UniProtKB-UniRule"/>
</dbReference>
<dbReference type="GO" id="GO:0005524">
    <property type="term" value="F:ATP binding"/>
    <property type="evidence" value="ECO:0007669"/>
    <property type="project" value="UniProtKB-UniRule"/>
</dbReference>
<dbReference type="GO" id="GO:0140662">
    <property type="term" value="F:ATP-dependent protein folding chaperone"/>
    <property type="evidence" value="ECO:0007669"/>
    <property type="project" value="InterPro"/>
</dbReference>
<dbReference type="GO" id="GO:0008233">
    <property type="term" value="F:peptidase activity"/>
    <property type="evidence" value="ECO:0007669"/>
    <property type="project" value="UniProtKB-KW"/>
</dbReference>
<dbReference type="PANTHER" id="PTHR48102">
    <property type="entry name" value="ATP-DEPENDENT CLP PROTEASE ATP-BINDING SUBUNIT CLPX-LIKE, MITOCHONDRIAL-RELATED"/>
    <property type="match status" value="1"/>
</dbReference>
<dbReference type="GO" id="GO:0046983">
    <property type="term" value="F:protein dimerization activity"/>
    <property type="evidence" value="ECO:0007669"/>
    <property type="project" value="UniProtKB-UniRule"/>
</dbReference>
<keyword evidence="9" id="KW-0378">Hydrolase</keyword>
<dbReference type="CDD" id="cd19497">
    <property type="entry name" value="RecA-like_ClpX"/>
    <property type="match status" value="1"/>
</dbReference>
<dbReference type="InterPro" id="IPR059188">
    <property type="entry name" value="Znf_CLPX-like"/>
</dbReference>
<feature type="binding site" evidence="6">
    <location>
        <begin position="123"/>
        <end position="130"/>
    </location>
    <ligand>
        <name>ATP</name>
        <dbReference type="ChEBI" id="CHEBI:30616"/>
    </ligand>
</feature>
<dbReference type="PROSITE" id="PS51902">
    <property type="entry name" value="CLPX_ZB"/>
    <property type="match status" value="1"/>
</dbReference>
<dbReference type="GO" id="GO:0016887">
    <property type="term" value="F:ATP hydrolysis activity"/>
    <property type="evidence" value="ECO:0007669"/>
    <property type="project" value="InterPro"/>
</dbReference>
<dbReference type="Gene3D" id="6.20.220.10">
    <property type="entry name" value="ClpX chaperone, C4-type zinc finger domain"/>
    <property type="match status" value="1"/>
</dbReference>
<evidence type="ECO:0000256" key="6">
    <source>
        <dbReference type="HAMAP-Rule" id="MF_00175"/>
    </source>
</evidence>
<accession>A0A3P3VW06</accession>
<organism evidence="9 10">
    <name type="scientific">Aestuariirhabdus litorea</name>
    <dbReference type="NCBI Taxonomy" id="2528527"/>
    <lineage>
        <taxon>Bacteria</taxon>
        <taxon>Pseudomonadati</taxon>
        <taxon>Pseudomonadota</taxon>
        <taxon>Gammaproteobacteria</taxon>
        <taxon>Oceanospirillales</taxon>
        <taxon>Aestuariirhabdaceae</taxon>
        <taxon>Aestuariirhabdus</taxon>
    </lineage>
</organism>
<feature type="binding site" evidence="6 7">
    <location>
        <position position="43"/>
    </location>
    <ligand>
        <name>Zn(2+)</name>
        <dbReference type="ChEBI" id="CHEBI:29105"/>
    </ligand>
</feature>
<keyword evidence="2 6" id="KW-0547">Nucleotide-binding</keyword>
<dbReference type="Pfam" id="PF07724">
    <property type="entry name" value="AAA_2"/>
    <property type="match status" value="1"/>
</dbReference>
<feature type="binding site" evidence="6 7">
    <location>
        <position position="21"/>
    </location>
    <ligand>
        <name>Zn(2+)</name>
        <dbReference type="ChEBI" id="CHEBI:29105"/>
    </ligand>
</feature>
<evidence type="ECO:0000313" key="9">
    <source>
        <dbReference type="EMBL" id="RRJ84903.1"/>
    </source>
</evidence>
<dbReference type="NCBIfam" id="TIGR00382">
    <property type="entry name" value="clpX"/>
    <property type="match status" value="1"/>
</dbReference>
<dbReference type="InterPro" id="IPR003959">
    <property type="entry name" value="ATPase_AAA_core"/>
</dbReference>
<dbReference type="FunFam" id="3.40.50.300:FF:000005">
    <property type="entry name" value="ATP-dependent Clp protease ATP-binding subunit ClpX"/>
    <property type="match status" value="1"/>
</dbReference>
<dbReference type="FunFam" id="1.10.8.60:FF:000002">
    <property type="entry name" value="ATP-dependent Clp protease ATP-binding subunit ClpX"/>
    <property type="match status" value="1"/>
</dbReference>
<dbReference type="Proteomes" id="UP000280792">
    <property type="component" value="Unassembled WGS sequence"/>
</dbReference>
<dbReference type="Pfam" id="PF06689">
    <property type="entry name" value="zf-C4_ClpX"/>
    <property type="match status" value="1"/>
</dbReference>
<comment type="subunit">
    <text evidence="6">Component of the ClpX-ClpP complex. Forms a hexameric ring that, in the presence of ATP, binds to fourteen ClpP subunits assembled into a disk-like structure with a central cavity, resembling the structure of eukaryotic proteasomes.</text>
</comment>
<keyword evidence="1 6" id="KW-0479">Metal-binding</keyword>
<dbReference type="Pfam" id="PF10431">
    <property type="entry name" value="ClpB_D2-small"/>
    <property type="match status" value="1"/>
</dbReference>
<dbReference type="GO" id="GO:0051603">
    <property type="term" value="P:proteolysis involved in protein catabolic process"/>
    <property type="evidence" value="ECO:0007669"/>
    <property type="project" value="TreeGrafter"/>
</dbReference>
<dbReference type="InterPro" id="IPR038366">
    <property type="entry name" value="Znf_CppX_C4_sf"/>
</dbReference>
<dbReference type="PANTHER" id="PTHR48102:SF7">
    <property type="entry name" value="ATP-DEPENDENT CLP PROTEASE ATP-BINDING SUBUNIT CLPX-LIKE, MITOCHONDRIAL"/>
    <property type="match status" value="1"/>
</dbReference>
<dbReference type="AlphaFoldDB" id="A0A3P3VW06"/>
<evidence type="ECO:0000256" key="1">
    <source>
        <dbReference type="ARBA" id="ARBA00022723"/>
    </source>
</evidence>
<evidence type="ECO:0000259" key="8">
    <source>
        <dbReference type="PROSITE" id="PS51902"/>
    </source>
</evidence>
<dbReference type="GO" id="GO:0008270">
    <property type="term" value="F:zinc ion binding"/>
    <property type="evidence" value="ECO:0007669"/>
    <property type="project" value="UniProtKB-UniRule"/>
</dbReference>
<name>A0A3P3VW06_9GAMM</name>
<comment type="similarity">
    <text evidence="6 7">Belongs to the ClpX chaperone family.</text>
</comment>
<dbReference type="GO" id="GO:0009376">
    <property type="term" value="C:HslUV protease complex"/>
    <property type="evidence" value="ECO:0007669"/>
    <property type="project" value="TreeGrafter"/>
</dbReference>
<comment type="function">
    <text evidence="6">ATP-dependent specificity component of the Clp protease. It directs the protease to specific substrates. Can perform chaperone functions in the absence of ClpP.</text>
</comment>
<dbReference type="GO" id="GO:0051301">
    <property type="term" value="P:cell division"/>
    <property type="evidence" value="ECO:0007669"/>
    <property type="project" value="TreeGrafter"/>
</dbReference>
<keyword evidence="5 6" id="KW-0143">Chaperone</keyword>
<comment type="caution">
    <text evidence="9">The sequence shown here is derived from an EMBL/GenBank/DDBJ whole genome shotgun (WGS) entry which is preliminary data.</text>
</comment>
<keyword evidence="4 6" id="KW-0067">ATP-binding</keyword>
<dbReference type="InterPro" id="IPR010603">
    <property type="entry name" value="Znf_CppX_C4"/>
</dbReference>
<sequence>MTDESNGKGGDGGKLLYCSFCGKSQHEVRKLIAGPSVFICDECVDLCNDIIREEVQDAPAESSSDTLPSPREINLILDDYVIGQQRAKKVLSVAVYNHYKRLQKDDKKDDVELGKSNILLVGPTGSGKTLLAETLARLLDVPFTIADATTLTEAGYVGEDVENIIQKLLQKCDYDVDKAQRGIVYIDEIDKISRKSDNPSITRDVSGEGVQQALLKLIEGTVASVPPQGGRKHPQQEFLQVDTSNILFICGGAFSGLEKVIRDRSEKGGIGFSAEVKSKDSSKNVGETLKDVEPEDLVRFGLIPEFVGRLPVIATLEELDEQALIQILTEPKNALTKQYAKLFEMEGVEVDFREDALKAVANKAMERKTGARGLRSILESVLLDTMYEIPSQEGVCKVVIDGSVIRGDSEPLVIYESNEQQRALPEE</sequence>
<dbReference type="InterPro" id="IPR027417">
    <property type="entry name" value="P-loop_NTPase"/>
</dbReference>
<dbReference type="InterPro" id="IPR046425">
    <property type="entry name" value="ClpX_bact"/>
</dbReference>
<gene>
    <name evidence="6 9" type="primary">clpX</name>
    <name evidence="9" type="ORF">D0544_07410</name>
</gene>
<dbReference type="RefSeq" id="WP_125015334.1">
    <property type="nucleotide sequence ID" value="NZ_QWEZ01000001.1"/>
</dbReference>
<keyword evidence="9" id="KW-0645">Protease</keyword>
<dbReference type="InterPro" id="IPR004487">
    <property type="entry name" value="Clp_protease_ATP-bd_su_ClpX"/>
</dbReference>
<reference evidence="9 10" key="1">
    <citation type="submission" date="2018-08" db="EMBL/GenBank/DDBJ databases">
        <authorList>
            <person name="Khan S.A."/>
        </authorList>
    </citation>
    <scope>NUCLEOTIDE SEQUENCE [LARGE SCALE GENOMIC DNA]</scope>
    <source>
        <strain evidence="9 10">GTF-13</strain>
    </source>
</reference>
<dbReference type="SUPFAM" id="SSF57716">
    <property type="entry name" value="Glucocorticoid receptor-like (DNA-binding domain)"/>
    <property type="match status" value="1"/>
</dbReference>
<dbReference type="NCBIfam" id="NF003745">
    <property type="entry name" value="PRK05342.1"/>
    <property type="match status" value="1"/>
</dbReference>
<dbReference type="SMART" id="SM00994">
    <property type="entry name" value="zf-C4_ClpX"/>
    <property type="match status" value="1"/>
</dbReference>
<dbReference type="HAMAP" id="MF_00175">
    <property type="entry name" value="ClpX"/>
    <property type="match status" value="1"/>
</dbReference>
<keyword evidence="10" id="KW-1185">Reference proteome</keyword>
<keyword evidence="3 6" id="KW-0862">Zinc</keyword>
<evidence type="ECO:0000256" key="3">
    <source>
        <dbReference type="ARBA" id="ARBA00022833"/>
    </source>
</evidence>
<feature type="domain" description="ClpX-type ZB" evidence="8">
    <location>
        <begin position="6"/>
        <end position="59"/>
    </location>
</feature>
<dbReference type="Gene3D" id="3.40.50.300">
    <property type="entry name" value="P-loop containing nucleotide triphosphate hydrolases"/>
    <property type="match status" value="1"/>
</dbReference>
<protein>
    <recommendedName>
        <fullName evidence="6">ATP-dependent Clp protease ATP-binding subunit ClpX</fullName>
    </recommendedName>
</protein>
<dbReference type="InterPro" id="IPR050052">
    <property type="entry name" value="ATP-dep_Clp_protease_ClpX"/>
</dbReference>
<dbReference type="SMART" id="SM01086">
    <property type="entry name" value="ClpB_D2-small"/>
    <property type="match status" value="1"/>
</dbReference>
<evidence type="ECO:0000313" key="10">
    <source>
        <dbReference type="Proteomes" id="UP000280792"/>
    </source>
</evidence>
<evidence type="ECO:0000256" key="5">
    <source>
        <dbReference type="ARBA" id="ARBA00023186"/>
    </source>
</evidence>
<dbReference type="SUPFAM" id="SSF52540">
    <property type="entry name" value="P-loop containing nucleoside triphosphate hydrolases"/>
    <property type="match status" value="1"/>
</dbReference>
<evidence type="ECO:0000256" key="7">
    <source>
        <dbReference type="PROSITE-ProRule" id="PRU01250"/>
    </source>
</evidence>
<dbReference type="InterPro" id="IPR003593">
    <property type="entry name" value="AAA+_ATPase"/>
</dbReference>
<feature type="binding site" evidence="6 7">
    <location>
        <position position="40"/>
    </location>
    <ligand>
        <name>Zn(2+)</name>
        <dbReference type="ChEBI" id="CHEBI:29105"/>
    </ligand>
</feature>